<keyword evidence="10" id="KW-1185">Reference proteome</keyword>
<proteinExistence type="inferred from homology"/>
<dbReference type="PANTHER" id="PTHR41536:SF1">
    <property type="entry name" value="PKHD-TYPE HYDROXYLASE YBIX"/>
    <property type="match status" value="1"/>
</dbReference>
<dbReference type="KEGG" id="gso:PH603_13870"/>
<evidence type="ECO:0000256" key="1">
    <source>
        <dbReference type="ARBA" id="ARBA00001961"/>
    </source>
</evidence>
<gene>
    <name evidence="9" type="ORF">PH603_13870</name>
</gene>
<accession>A0AAE9XME4</accession>
<dbReference type="NCBIfam" id="NF003973">
    <property type="entry name" value="PRK05467.1-2"/>
    <property type="match status" value="1"/>
</dbReference>
<evidence type="ECO:0000256" key="7">
    <source>
        <dbReference type="HAMAP-Rule" id="MF_00657"/>
    </source>
</evidence>
<dbReference type="SMART" id="SM00702">
    <property type="entry name" value="P4Hc"/>
    <property type="match status" value="1"/>
</dbReference>
<evidence type="ECO:0000259" key="8">
    <source>
        <dbReference type="PROSITE" id="PS51471"/>
    </source>
</evidence>
<dbReference type="GO" id="GO:0006974">
    <property type="term" value="P:DNA damage response"/>
    <property type="evidence" value="ECO:0007669"/>
    <property type="project" value="TreeGrafter"/>
</dbReference>
<feature type="domain" description="Fe2OG dioxygenase" evidence="8">
    <location>
        <begin position="78"/>
        <end position="178"/>
    </location>
</feature>
<keyword evidence="5 7" id="KW-0560">Oxidoreductase</keyword>
<dbReference type="GO" id="GO:0016706">
    <property type="term" value="F:2-oxoglutarate-dependent dioxygenase activity"/>
    <property type="evidence" value="ECO:0007669"/>
    <property type="project" value="UniProtKB-UniRule"/>
</dbReference>
<evidence type="ECO:0000256" key="5">
    <source>
        <dbReference type="ARBA" id="ARBA00023002"/>
    </source>
</evidence>
<feature type="binding site" evidence="7">
    <location>
        <position position="96"/>
    </location>
    <ligand>
        <name>Fe cation</name>
        <dbReference type="ChEBI" id="CHEBI:24875"/>
    </ligand>
</feature>
<sequence>MLICIPDVLTPDEVKACRALLEAGDWVDGNATSGAQAARAKKNEQLKEGSAAAAKVGDVILAALAANPLFLSAALPEKIFPPLFNRYSGGQNFGTHVDNAIRRIPGTPIKMRTDLSATLFFAGADEYEGGELVIETQYGAQEVKLDAGSMVLYPSTSLHHVKPVTKGTRLCSFFWLQSMVRDGAERELLFDLDQSVQDLAAEKGLDDPTTVRLTGIYHNLVRRWAGV</sequence>
<dbReference type="InterPro" id="IPR005123">
    <property type="entry name" value="Oxoglu/Fe-dep_dioxygenase_dom"/>
</dbReference>
<dbReference type="HAMAP" id="MF_00657">
    <property type="entry name" value="Hydroxyl_YbiX"/>
    <property type="match status" value="1"/>
</dbReference>
<feature type="binding site" evidence="7">
    <location>
        <position position="169"/>
    </location>
    <ligand>
        <name>2-oxoglutarate</name>
        <dbReference type="ChEBI" id="CHEBI:16810"/>
    </ligand>
</feature>
<dbReference type="InterPro" id="IPR006620">
    <property type="entry name" value="Pro_4_hyd_alph"/>
</dbReference>
<dbReference type="GO" id="GO:0005506">
    <property type="term" value="F:iron ion binding"/>
    <property type="evidence" value="ECO:0007669"/>
    <property type="project" value="UniProtKB-UniRule"/>
</dbReference>
<dbReference type="Gene3D" id="4.10.860.20">
    <property type="entry name" value="Rabenosyn, Rab binding domain"/>
    <property type="match status" value="1"/>
</dbReference>
<dbReference type="RefSeq" id="WP_289503134.1">
    <property type="nucleotide sequence ID" value="NZ_CP116805.1"/>
</dbReference>
<organism evidence="9 10">
    <name type="scientific">Gimibacter soli</name>
    <dbReference type="NCBI Taxonomy" id="3024400"/>
    <lineage>
        <taxon>Bacteria</taxon>
        <taxon>Pseudomonadati</taxon>
        <taxon>Pseudomonadota</taxon>
        <taxon>Alphaproteobacteria</taxon>
        <taxon>Kordiimonadales</taxon>
        <taxon>Temperatibacteraceae</taxon>
        <taxon>Gimibacter</taxon>
    </lineage>
</organism>
<evidence type="ECO:0000313" key="9">
    <source>
        <dbReference type="EMBL" id="WCL53622.1"/>
    </source>
</evidence>
<evidence type="ECO:0000256" key="4">
    <source>
        <dbReference type="ARBA" id="ARBA00022964"/>
    </source>
</evidence>
<evidence type="ECO:0000256" key="2">
    <source>
        <dbReference type="ARBA" id="ARBA00022723"/>
    </source>
</evidence>
<reference evidence="9" key="1">
    <citation type="submission" date="2023-01" db="EMBL/GenBank/DDBJ databases">
        <title>The genome sequence of Kordiimonadaceae bacterium 6D33.</title>
        <authorList>
            <person name="Liu Y."/>
        </authorList>
    </citation>
    <scope>NUCLEOTIDE SEQUENCE</scope>
    <source>
        <strain evidence="9">6D33</strain>
    </source>
</reference>
<dbReference type="Gene3D" id="2.60.120.620">
    <property type="entry name" value="q2cbj1_9rhob like domain"/>
    <property type="match status" value="1"/>
</dbReference>
<keyword evidence="6 7" id="KW-0408">Iron</keyword>
<keyword evidence="3 7" id="KW-0847">Vitamin C</keyword>
<evidence type="ECO:0000256" key="6">
    <source>
        <dbReference type="ARBA" id="ARBA00023004"/>
    </source>
</evidence>
<dbReference type="GO" id="GO:0006879">
    <property type="term" value="P:intracellular iron ion homeostasis"/>
    <property type="evidence" value="ECO:0007669"/>
    <property type="project" value="TreeGrafter"/>
</dbReference>
<dbReference type="PROSITE" id="PS51471">
    <property type="entry name" value="FE2OG_OXY"/>
    <property type="match status" value="1"/>
</dbReference>
<name>A0AAE9XME4_9PROT</name>
<dbReference type="PANTHER" id="PTHR41536">
    <property type="entry name" value="PKHD-TYPE HYDROXYLASE YBIX"/>
    <property type="match status" value="1"/>
</dbReference>
<evidence type="ECO:0000256" key="3">
    <source>
        <dbReference type="ARBA" id="ARBA00022896"/>
    </source>
</evidence>
<feature type="binding site" evidence="7">
    <location>
        <position position="159"/>
    </location>
    <ligand>
        <name>Fe cation</name>
        <dbReference type="ChEBI" id="CHEBI:24875"/>
    </ligand>
</feature>
<dbReference type="EMBL" id="CP116805">
    <property type="protein sequence ID" value="WCL53622.1"/>
    <property type="molecule type" value="Genomic_DNA"/>
</dbReference>
<dbReference type="Proteomes" id="UP001217500">
    <property type="component" value="Chromosome"/>
</dbReference>
<protein>
    <submittedName>
        <fullName evidence="9">Fe2+-dependent dioxygenase</fullName>
    </submittedName>
</protein>
<dbReference type="Pfam" id="PF13640">
    <property type="entry name" value="2OG-FeII_Oxy_3"/>
    <property type="match status" value="1"/>
</dbReference>
<dbReference type="NCBIfam" id="NF003975">
    <property type="entry name" value="PRK05467.1-4"/>
    <property type="match status" value="1"/>
</dbReference>
<dbReference type="AlphaFoldDB" id="A0AAE9XME4"/>
<keyword evidence="2 7" id="KW-0479">Metal-binding</keyword>
<keyword evidence="4 7" id="KW-0223">Dioxygenase</keyword>
<dbReference type="GO" id="GO:0031418">
    <property type="term" value="F:L-ascorbic acid binding"/>
    <property type="evidence" value="ECO:0007669"/>
    <property type="project" value="UniProtKB-KW"/>
</dbReference>
<comment type="cofactor">
    <cofactor evidence="7">
        <name>Fe(2+)</name>
        <dbReference type="ChEBI" id="CHEBI:29033"/>
    </cofactor>
    <text evidence="7">Binds 1 Fe(2+) ion per subunit.</text>
</comment>
<evidence type="ECO:0000313" key="10">
    <source>
        <dbReference type="Proteomes" id="UP001217500"/>
    </source>
</evidence>
<comment type="cofactor">
    <cofactor evidence="1 7">
        <name>L-ascorbate</name>
        <dbReference type="ChEBI" id="CHEBI:38290"/>
    </cofactor>
</comment>
<dbReference type="Pfam" id="PF18331">
    <property type="entry name" value="PKHD_C"/>
    <property type="match status" value="1"/>
</dbReference>
<feature type="binding site" evidence="7">
    <location>
        <position position="98"/>
    </location>
    <ligand>
        <name>Fe cation</name>
        <dbReference type="ChEBI" id="CHEBI:24875"/>
    </ligand>
</feature>
<dbReference type="InterPro" id="IPR044862">
    <property type="entry name" value="Pro_4_hyd_alph_FE2OG_OXY"/>
</dbReference>
<dbReference type="InterPro" id="IPR041097">
    <property type="entry name" value="PKHD_C"/>
</dbReference>
<dbReference type="InterPro" id="IPR023550">
    <property type="entry name" value="PKHD_hydroxylase"/>
</dbReference>
<dbReference type="NCBIfam" id="NF003974">
    <property type="entry name" value="PRK05467.1-3"/>
    <property type="match status" value="1"/>
</dbReference>